<organism evidence="1">
    <name type="scientific">hydrothermal vent metagenome</name>
    <dbReference type="NCBI Taxonomy" id="652676"/>
    <lineage>
        <taxon>unclassified sequences</taxon>
        <taxon>metagenomes</taxon>
        <taxon>ecological metagenomes</taxon>
    </lineage>
</organism>
<protein>
    <submittedName>
        <fullName evidence="1">Uncharacterized protein</fullName>
    </submittedName>
</protein>
<gene>
    <name evidence="1" type="ORF">MNBD_GAMMA23-140</name>
</gene>
<reference evidence="1" key="1">
    <citation type="submission" date="2018-06" db="EMBL/GenBank/DDBJ databases">
        <authorList>
            <person name="Zhirakovskaya E."/>
        </authorList>
    </citation>
    <scope>NUCLEOTIDE SEQUENCE</scope>
</reference>
<dbReference type="EMBL" id="UOFT01000016">
    <property type="protein sequence ID" value="VAW91823.1"/>
    <property type="molecule type" value="Genomic_DNA"/>
</dbReference>
<name>A0A3B0ZUU3_9ZZZZ</name>
<dbReference type="AlphaFoldDB" id="A0A3B0ZUU3"/>
<sequence>MKSFKLVAKLDGFTVAIKEVVVDFSMQSMKMGFNAFHLTRNKGLRVVEDWQTSILLPICVSKQTDWLMNLSIRTEDKEYKAVIPLTIK</sequence>
<accession>A0A3B0ZUU3</accession>
<proteinExistence type="predicted"/>
<evidence type="ECO:0000313" key="1">
    <source>
        <dbReference type="EMBL" id="VAW91823.1"/>
    </source>
</evidence>